<accession>A0AAD9HDV9</accession>
<organism evidence="2 3">
    <name type="scientific">Colletotrichum zoysiae</name>
    <dbReference type="NCBI Taxonomy" id="1216348"/>
    <lineage>
        <taxon>Eukaryota</taxon>
        <taxon>Fungi</taxon>
        <taxon>Dikarya</taxon>
        <taxon>Ascomycota</taxon>
        <taxon>Pezizomycotina</taxon>
        <taxon>Sordariomycetes</taxon>
        <taxon>Hypocreomycetidae</taxon>
        <taxon>Glomerellales</taxon>
        <taxon>Glomerellaceae</taxon>
        <taxon>Colletotrichum</taxon>
        <taxon>Colletotrichum graminicola species complex</taxon>
    </lineage>
</organism>
<reference evidence="2" key="1">
    <citation type="submission" date="2021-06" db="EMBL/GenBank/DDBJ databases">
        <title>Comparative genomics, transcriptomics and evolutionary studies reveal genomic signatures of adaptation to plant cell wall in hemibiotrophic fungi.</title>
        <authorList>
            <consortium name="DOE Joint Genome Institute"/>
            <person name="Baroncelli R."/>
            <person name="Diaz J.F."/>
            <person name="Benocci T."/>
            <person name="Peng M."/>
            <person name="Battaglia E."/>
            <person name="Haridas S."/>
            <person name="Andreopoulos W."/>
            <person name="Labutti K."/>
            <person name="Pangilinan J."/>
            <person name="Floch G.L."/>
            <person name="Makela M.R."/>
            <person name="Henrissat B."/>
            <person name="Grigoriev I.V."/>
            <person name="Crouch J.A."/>
            <person name="De Vries R.P."/>
            <person name="Sukno S.A."/>
            <person name="Thon M.R."/>
        </authorList>
    </citation>
    <scope>NUCLEOTIDE SEQUENCE</scope>
    <source>
        <strain evidence="2">MAFF235873</strain>
    </source>
</reference>
<protein>
    <recommendedName>
        <fullName evidence="4">Integral membrane protein</fullName>
    </recommendedName>
</protein>
<feature type="transmembrane region" description="Helical" evidence="1">
    <location>
        <begin position="18"/>
        <end position="40"/>
    </location>
</feature>
<sequence length="75" mass="7952">MAANSTAPKIRTETNGPYVTGIAVGFAIAAAAVFSLRLYTRLVLLKTAGKDDWTICIAMVRPISPPLPLYQNGSS</sequence>
<gene>
    <name evidence="2" type="ORF">LX32DRAFT_642179</name>
</gene>
<dbReference type="Proteomes" id="UP001232148">
    <property type="component" value="Unassembled WGS sequence"/>
</dbReference>
<evidence type="ECO:0000256" key="1">
    <source>
        <dbReference type="SAM" id="Phobius"/>
    </source>
</evidence>
<keyword evidence="1" id="KW-0472">Membrane</keyword>
<evidence type="ECO:0008006" key="4">
    <source>
        <dbReference type="Google" id="ProtNLM"/>
    </source>
</evidence>
<name>A0AAD9HDV9_9PEZI</name>
<evidence type="ECO:0000313" key="2">
    <source>
        <dbReference type="EMBL" id="KAK2026104.1"/>
    </source>
</evidence>
<keyword evidence="1" id="KW-0812">Transmembrane</keyword>
<keyword evidence="3" id="KW-1185">Reference proteome</keyword>
<dbReference type="EMBL" id="MU842922">
    <property type="protein sequence ID" value="KAK2026104.1"/>
    <property type="molecule type" value="Genomic_DNA"/>
</dbReference>
<dbReference type="AlphaFoldDB" id="A0AAD9HDV9"/>
<proteinExistence type="predicted"/>
<keyword evidence="1" id="KW-1133">Transmembrane helix</keyword>
<comment type="caution">
    <text evidence="2">The sequence shown here is derived from an EMBL/GenBank/DDBJ whole genome shotgun (WGS) entry which is preliminary data.</text>
</comment>
<evidence type="ECO:0000313" key="3">
    <source>
        <dbReference type="Proteomes" id="UP001232148"/>
    </source>
</evidence>